<evidence type="ECO:0000313" key="7">
    <source>
        <dbReference type="EMBL" id="KGN58826.1"/>
    </source>
</evidence>
<evidence type="ECO:0000256" key="5">
    <source>
        <dbReference type="ARBA" id="ARBA00023136"/>
    </source>
</evidence>
<feature type="transmembrane region" description="Helical" evidence="6">
    <location>
        <begin position="87"/>
        <end position="106"/>
    </location>
</feature>
<dbReference type="Proteomes" id="UP000029981">
    <property type="component" value="Chromosome 3"/>
</dbReference>
<sequence>MNVFWLAPQFFIIGIGDGFALVGLQEYFYDQVPDSMRSLGIAFYLSVNGAANFFSSFLITIVDQITKKSSGKSWFGDDLNSSRLDNFYWLIAGIVAVDLCVYVFLARRYTYKSVQKTTVADCHDVKGRDVSSAV</sequence>
<dbReference type="OMA" id="IAHIYRY"/>
<dbReference type="InterPro" id="IPR036259">
    <property type="entry name" value="MFS_trans_sf"/>
</dbReference>
<dbReference type="GO" id="GO:0016020">
    <property type="term" value="C:membrane"/>
    <property type="evidence" value="ECO:0007669"/>
    <property type="project" value="UniProtKB-SubCell"/>
</dbReference>
<evidence type="ECO:0008006" key="9">
    <source>
        <dbReference type="Google" id="ProtNLM"/>
    </source>
</evidence>
<dbReference type="Gramene" id="KGN58826">
    <property type="protein sequence ID" value="KGN58826"/>
    <property type="gene ID" value="Csa_3G733310"/>
</dbReference>
<dbReference type="AlphaFoldDB" id="A0A0A0LFG8"/>
<evidence type="ECO:0000256" key="1">
    <source>
        <dbReference type="ARBA" id="ARBA00004141"/>
    </source>
</evidence>
<dbReference type="Pfam" id="PF00854">
    <property type="entry name" value="PTR2"/>
    <property type="match status" value="1"/>
</dbReference>
<reference evidence="7 8" key="1">
    <citation type="journal article" date="2009" name="Nat. Genet.">
        <title>The genome of the cucumber, Cucumis sativus L.</title>
        <authorList>
            <person name="Huang S."/>
            <person name="Li R."/>
            <person name="Zhang Z."/>
            <person name="Li L."/>
            <person name="Gu X."/>
            <person name="Fan W."/>
            <person name="Lucas W.J."/>
            <person name="Wang X."/>
            <person name="Xie B."/>
            <person name="Ni P."/>
            <person name="Ren Y."/>
            <person name="Zhu H."/>
            <person name="Li J."/>
            <person name="Lin K."/>
            <person name="Jin W."/>
            <person name="Fei Z."/>
            <person name="Li G."/>
            <person name="Staub J."/>
            <person name="Kilian A."/>
            <person name="van der Vossen E.A."/>
            <person name="Wu Y."/>
            <person name="Guo J."/>
            <person name="He J."/>
            <person name="Jia Z."/>
            <person name="Ren Y."/>
            <person name="Tian G."/>
            <person name="Lu Y."/>
            <person name="Ruan J."/>
            <person name="Qian W."/>
            <person name="Wang M."/>
            <person name="Huang Q."/>
            <person name="Li B."/>
            <person name="Xuan Z."/>
            <person name="Cao J."/>
            <person name="Asan"/>
            <person name="Wu Z."/>
            <person name="Zhang J."/>
            <person name="Cai Q."/>
            <person name="Bai Y."/>
            <person name="Zhao B."/>
            <person name="Han Y."/>
            <person name="Li Y."/>
            <person name="Li X."/>
            <person name="Wang S."/>
            <person name="Shi Q."/>
            <person name="Liu S."/>
            <person name="Cho W.K."/>
            <person name="Kim J.Y."/>
            <person name="Xu Y."/>
            <person name="Heller-Uszynska K."/>
            <person name="Miao H."/>
            <person name="Cheng Z."/>
            <person name="Zhang S."/>
            <person name="Wu J."/>
            <person name="Yang Y."/>
            <person name="Kang H."/>
            <person name="Li M."/>
            <person name="Liang H."/>
            <person name="Ren X."/>
            <person name="Shi Z."/>
            <person name="Wen M."/>
            <person name="Jian M."/>
            <person name="Yang H."/>
            <person name="Zhang G."/>
            <person name="Yang Z."/>
            <person name="Chen R."/>
            <person name="Liu S."/>
            <person name="Li J."/>
            <person name="Ma L."/>
            <person name="Liu H."/>
            <person name="Zhou Y."/>
            <person name="Zhao J."/>
            <person name="Fang X."/>
            <person name="Li G."/>
            <person name="Fang L."/>
            <person name="Li Y."/>
            <person name="Liu D."/>
            <person name="Zheng H."/>
            <person name="Zhang Y."/>
            <person name="Qin N."/>
            <person name="Li Z."/>
            <person name="Yang G."/>
            <person name="Yang S."/>
            <person name="Bolund L."/>
            <person name="Kristiansen K."/>
            <person name="Zheng H."/>
            <person name="Li S."/>
            <person name="Zhang X."/>
            <person name="Yang H."/>
            <person name="Wang J."/>
            <person name="Sun R."/>
            <person name="Zhang B."/>
            <person name="Jiang S."/>
            <person name="Wang J."/>
            <person name="Du Y."/>
            <person name="Li S."/>
        </authorList>
    </citation>
    <scope>NUCLEOTIDE SEQUENCE [LARGE SCALE GENOMIC DNA]</scope>
    <source>
        <strain evidence="8">cv. 9930</strain>
    </source>
</reference>
<keyword evidence="4 6" id="KW-1133">Transmembrane helix</keyword>
<keyword evidence="3 6" id="KW-0812">Transmembrane</keyword>
<evidence type="ECO:0000256" key="2">
    <source>
        <dbReference type="ARBA" id="ARBA00005982"/>
    </source>
</evidence>
<accession>A0A0A0LFG8</accession>
<dbReference type="EMBL" id="CM002924">
    <property type="protein sequence ID" value="KGN58826.1"/>
    <property type="molecule type" value="Genomic_DNA"/>
</dbReference>
<comment type="subcellular location">
    <subcellularLocation>
        <location evidence="1">Membrane</location>
        <topology evidence="1">Multi-pass membrane protein</topology>
    </subcellularLocation>
</comment>
<proteinExistence type="inferred from homology"/>
<dbReference type="InterPro" id="IPR000109">
    <property type="entry name" value="POT_fam"/>
</dbReference>
<organism evidence="7 8">
    <name type="scientific">Cucumis sativus</name>
    <name type="common">Cucumber</name>
    <dbReference type="NCBI Taxonomy" id="3659"/>
    <lineage>
        <taxon>Eukaryota</taxon>
        <taxon>Viridiplantae</taxon>
        <taxon>Streptophyta</taxon>
        <taxon>Embryophyta</taxon>
        <taxon>Tracheophyta</taxon>
        <taxon>Spermatophyta</taxon>
        <taxon>Magnoliopsida</taxon>
        <taxon>eudicotyledons</taxon>
        <taxon>Gunneridae</taxon>
        <taxon>Pentapetalae</taxon>
        <taxon>rosids</taxon>
        <taxon>fabids</taxon>
        <taxon>Cucurbitales</taxon>
        <taxon>Cucurbitaceae</taxon>
        <taxon>Benincaseae</taxon>
        <taxon>Cucumis</taxon>
    </lineage>
</organism>
<reference evidence="7 8" key="2">
    <citation type="journal article" date="2009" name="PLoS ONE">
        <title>An integrated genetic and cytogenetic map of the cucumber genome.</title>
        <authorList>
            <person name="Ren Y."/>
            <person name="Zhang Z."/>
            <person name="Liu J."/>
            <person name="Staub J.E."/>
            <person name="Han Y."/>
            <person name="Cheng Z."/>
            <person name="Li X."/>
            <person name="Lu J."/>
            <person name="Miao H."/>
            <person name="Kang H."/>
            <person name="Xie B."/>
            <person name="Gu X."/>
            <person name="Wang X."/>
            <person name="Du Y."/>
            <person name="Jin W."/>
            <person name="Huang S."/>
        </authorList>
    </citation>
    <scope>NUCLEOTIDE SEQUENCE [LARGE SCALE GENOMIC DNA]</scope>
    <source>
        <strain evidence="8">cv. 9930</strain>
    </source>
</reference>
<reference evidence="7 8" key="4">
    <citation type="journal article" date="2011" name="BMC Genomics">
        <title>RNA-Seq improves annotation of protein-coding genes in the cucumber genome.</title>
        <authorList>
            <person name="Li Z."/>
            <person name="Zhang Z."/>
            <person name="Yan P."/>
            <person name="Huang S."/>
            <person name="Fei Z."/>
            <person name="Lin K."/>
        </authorList>
    </citation>
    <scope>NUCLEOTIDE SEQUENCE [LARGE SCALE GENOMIC DNA]</scope>
    <source>
        <strain evidence="8">cv. 9930</strain>
    </source>
</reference>
<dbReference type="PANTHER" id="PTHR11654">
    <property type="entry name" value="OLIGOPEPTIDE TRANSPORTER-RELATED"/>
    <property type="match status" value="1"/>
</dbReference>
<comment type="similarity">
    <text evidence="2">Belongs to the major facilitator superfamily. Proton-dependent oligopeptide transporter (POT/PTR) (TC 2.A.17) family.</text>
</comment>
<feature type="transmembrane region" description="Helical" evidence="6">
    <location>
        <begin position="6"/>
        <end position="29"/>
    </location>
</feature>
<feature type="transmembrane region" description="Helical" evidence="6">
    <location>
        <begin position="41"/>
        <end position="62"/>
    </location>
</feature>
<gene>
    <name evidence="7" type="ORF">Csa_3G733310</name>
</gene>
<evidence type="ECO:0000256" key="4">
    <source>
        <dbReference type="ARBA" id="ARBA00022989"/>
    </source>
</evidence>
<protein>
    <recommendedName>
        <fullName evidence="9">Major facilitator superfamily (MFS) profile domain-containing protein</fullName>
    </recommendedName>
</protein>
<evidence type="ECO:0000256" key="6">
    <source>
        <dbReference type="SAM" id="Phobius"/>
    </source>
</evidence>
<evidence type="ECO:0000256" key="3">
    <source>
        <dbReference type="ARBA" id="ARBA00022692"/>
    </source>
</evidence>
<reference evidence="7 8" key="3">
    <citation type="journal article" date="2010" name="BMC Genomics">
        <title>Transcriptome sequencing and comparative analysis of cucumber flowers with different sex types.</title>
        <authorList>
            <person name="Guo S."/>
            <person name="Zheng Y."/>
            <person name="Joung J.G."/>
            <person name="Liu S."/>
            <person name="Zhang Z."/>
            <person name="Crasta O.R."/>
            <person name="Sobral B.W."/>
            <person name="Xu Y."/>
            <person name="Huang S."/>
            <person name="Fei Z."/>
        </authorList>
    </citation>
    <scope>NUCLEOTIDE SEQUENCE [LARGE SCALE GENOMIC DNA]</scope>
    <source>
        <strain evidence="8">cv. 9930</strain>
    </source>
</reference>
<dbReference type="GO" id="GO:0022857">
    <property type="term" value="F:transmembrane transporter activity"/>
    <property type="evidence" value="ECO:0007669"/>
    <property type="project" value="InterPro"/>
</dbReference>
<evidence type="ECO:0000313" key="8">
    <source>
        <dbReference type="Proteomes" id="UP000029981"/>
    </source>
</evidence>
<name>A0A0A0LFG8_CUCSA</name>
<keyword evidence="8" id="KW-1185">Reference proteome</keyword>
<keyword evidence="5 6" id="KW-0472">Membrane</keyword>
<dbReference type="Gene3D" id="1.20.1250.20">
    <property type="entry name" value="MFS general substrate transporter like domains"/>
    <property type="match status" value="1"/>
</dbReference>
<dbReference type="SUPFAM" id="SSF103473">
    <property type="entry name" value="MFS general substrate transporter"/>
    <property type="match status" value="1"/>
</dbReference>